<dbReference type="GO" id="GO:0008168">
    <property type="term" value="F:methyltransferase activity"/>
    <property type="evidence" value="ECO:0007669"/>
    <property type="project" value="UniProtKB-KW"/>
</dbReference>
<dbReference type="GO" id="GO:0032259">
    <property type="term" value="P:methylation"/>
    <property type="evidence" value="ECO:0007669"/>
    <property type="project" value="UniProtKB-KW"/>
</dbReference>
<evidence type="ECO:0000259" key="1">
    <source>
        <dbReference type="Pfam" id="PF01208"/>
    </source>
</evidence>
<dbReference type="InterPro" id="IPR000257">
    <property type="entry name" value="Uroporphyrinogen_deCOase"/>
</dbReference>
<evidence type="ECO:0000313" key="3">
    <source>
        <dbReference type="Proteomes" id="UP000606889"/>
    </source>
</evidence>
<proteinExistence type="predicted"/>
<keyword evidence="2" id="KW-0808">Transferase</keyword>
<dbReference type="EMBL" id="JACOON010000002">
    <property type="protein sequence ID" value="MBC5647732.1"/>
    <property type="molecule type" value="Genomic_DNA"/>
</dbReference>
<gene>
    <name evidence="2" type="ORF">H8S18_05245</name>
</gene>
<dbReference type="PANTHER" id="PTHR47099:SF1">
    <property type="entry name" value="METHYLCOBAMIDE:COM METHYLTRANSFERASE MTBA"/>
    <property type="match status" value="1"/>
</dbReference>
<accession>A0ABR7ED72</accession>
<dbReference type="RefSeq" id="WP_186857249.1">
    <property type="nucleotide sequence ID" value="NZ_JACOON010000002.1"/>
</dbReference>
<dbReference type="Pfam" id="PF01208">
    <property type="entry name" value="URO-D"/>
    <property type="match status" value="1"/>
</dbReference>
<keyword evidence="3" id="KW-1185">Reference proteome</keyword>
<dbReference type="InterPro" id="IPR052024">
    <property type="entry name" value="Methanogen_methyltrans"/>
</dbReference>
<comment type="caution">
    <text evidence="2">The sequence shown here is derived from an EMBL/GenBank/DDBJ whole genome shotgun (WGS) entry which is preliminary data.</text>
</comment>
<reference evidence="2 3" key="1">
    <citation type="submission" date="2020-08" db="EMBL/GenBank/DDBJ databases">
        <title>Genome public.</title>
        <authorList>
            <person name="Liu C."/>
            <person name="Sun Q."/>
        </authorList>
    </citation>
    <scope>NUCLEOTIDE SEQUENCE [LARGE SCALE GENOMIC DNA]</scope>
    <source>
        <strain evidence="2 3">NSJ-35</strain>
    </source>
</reference>
<dbReference type="InterPro" id="IPR038071">
    <property type="entry name" value="UROD/MetE-like_sf"/>
</dbReference>
<evidence type="ECO:0000313" key="2">
    <source>
        <dbReference type="EMBL" id="MBC5647732.1"/>
    </source>
</evidence>
<organism evidence="2 3">
    <name type="scientific">Christensenella tenuis</name>
    <dbReference type="NCBI Taxonomy" id="2763033"/>
    <lineage>
        <taxon>Bacteria</taxon>
        <taxon>Bacillati</taxon>
        <taxon>Bacillota</taxon>
        <taxon>Clostridia</taxon>
        <taxon>Christensenellales</taxon>
        <taxon>Christensenellaceae</taxon>
        <taxon>Christensenella</taxon>
    </lineage>
</organism>
<protein>
    <submittedName>
        <fullName evidence="2">Methyltransferase</fullName>
    </submittedName>
</protein>
<keyword evidence="2" id="KW-0489">Methyltransferase</keyword>
<sequence>MNSKERISQTLNHKQPDRVPIDCGGHRSSNFSVHAYKNLREYLGLEPGTLYVYDVIQQLVIPGEDIIELFGIDVIDLGRDFSLDTSYWKDWVLEDGTEVKIPAFVDLRKQGADTLMYNAKGKPIAIQKEGCLYFEQTAFPRENDAGDDFSDLEDQMHDVMWFEVGAPPAPFGYNGTDLEKRKKSAKDLAHKWDKAVYGLFGANFYEAAQFVFKMDQALYNLAAEPKMMHNFLDKMLEIHMKNLEQYLAACGDELDVLGVGDDLGMQVGPQISPAMYREFFKPRHAALWEYAKKLKPHLKLCLHSCGGIEPLLADIIDAGMDAVNPVQISCEGMDLKTLKQKYGKDITFWGGGCDTRDVLPNGTPQEVREHVLRNLDIMFRDGGFVFQQVHNIMANVPPQNIVAMFRAVREYA</sequence>
<dbReference type="PANTHER" id="PTHR47099">
    <property type="entry name" value="METHYLCOBAMIDE:COM METHYLTRANSFERASE MTBA"/>
    <property type="match status" value="1"/>
</dbReference>
<feature type="domain" description="Uroporphyrinogen decarboxylase (URO-D)" evidence="1">
    <location>
        <begin position="195"/>
        <end position="411"/>
    </location>
</feature>
<name>A0ABR7ED72_9FIRM</name>
<dbReference type="Gene3D" id="3.20.20.210">
    <property type="match status" value="1"/>
</dbReference>
<dbReference type="SUPFAM" id="SSF51726">
    <property type="entry name" value="UROD/MetE-like"/>
    <property type="match status" value="1"/>
</dbReference>
<dbReference type="Proteomes" id="UP000606889">
    <property type="component" value="Unassembled WGS sequence"/>
</dbReference>